<name>A0A848HF16_9BURK</name>
<dbReference type="EMBL" id="JABBFX010000003">
    <property type="protein sequence ID" value="NML47123.1"/>
    <property type="molecule type" value="Genomic_DNA"/>
</dbReference>
<proteinExistence type="predicted"/>
<evidence type="ECO:0000313" key="2">
    <source>
        <dbReference type="Proteomes" id="UP000541185"/>
    </source>
</evidence>
<dbReference type="GO" id="GO:0005975">
    <property type="term" value="P:carbohydrate metabolic process"/>
    <property type="evidence" value="ECO:0007669"/>
    <property type="project" value="InterPro"/>
</dbReference>
<evidence type="ECO:0000313" key="1">
    <source>
        <dbReference type="EMBL" id="NML47123.1"/>
    </source>
</evidence>
<dbReference type="SUPFAM" id="SSF74650">
    <property type="entry name" value="Galactose mutarotase-like"/>
    <property type="match status" value="1"/>
</dbReference>
<comment type="caution">
    <text evidence="1">The sequence shown here is derived from an EMBL/GenBank/DDBJ whole genome shotgun (WGS) entry which is preliminary data.</text>
</comment>
<keyword evidence="2" id="KW-1185">Reference proteome</keyword>
<sequence length="285" mass="30545">MALLSGDGAIELRSGRYTARVVPGAGGRIAALACEGVPLLVEWDGARFDEHHWPKAGAFPMLPFANRLPPEGFTFGGRQVRPTPGPAGFAVHGFGHRKPWQVLEASQQHVQMECVHAGGEEDWPWAFRAAQEVRLADDGLHVHLSVRNDSTEAMPLAMGLHPYHPVPVDAMPADLHFEAAGRHELCALGRAAEAPVAPGFGMCRGETAAFSGWTGSARFGHATDVRCAGVEALVLHRPARGDYLCIEPVTLLPGRLGALALAPGETRSLSWSCSRQATKDFLETT</sequence>
<dbReference type="GO" id="GO:0016853">
    <property type="term" value="F:isomerase activity"/>
    <property type="evidence" value="ECO:0007669"/>
    <property type="project" value="InterPro"/>
</dbReference>
<dbReference type="InterPro" id="IPR011013">
    <property type="entry name" value="Gal_mutarotase_sf_dom"/>
</dbReference>
<dbReference type="RefSeq" id="WP_169421420.1">
    <property type="nucleotide sequence ID" value="NZ_JABBFX010000003.1"/>
</dbReference>
<protein>
    <recommendedName>
        <fullName evidence="3">Aldose 1-epimerase</fullName>
    </recommendedName>
</protein>
<dbReference type="InterPro" id="IPR008183">
    <property type="entry name" value="Aldose_1/G6P_1-epimerase"/>
</dbReference>
<dbReference type="InterPro" id="IPR014718">
    <property type="entry name" value="GH-type_carb-bd"/>
</dbReference>
<dbReference type="AlphaFoldDB" id="A0A848HF16"/>
<gene>
    <name evidence="1" type="ORF">HHL11_25480</name>
</gene>
<dbReference type="Pfam" id="PF01263">
    <property type="entry name" value="Aldose_epim"/>
    <property type="match status" value="1"/>
</dbReference>
<organism evidence="1 2">
    <name type="scientific">Ramlibacter agri</name>
    <dbReference type="NCBI Taxonomy" id="2728837"/>
    <lineage>
        <taxon>Bacteria</taxon>
        <taxon>Pseudomonadati</taxon>
        <taxon>Pseudomonadota</taxon>
        <taxon>Betaproteobacteria</taxon>
        <taxon>Burkholderiales</taxon>
        <taxon>Comamonadaceae</taxon>
        <taxon>Ramlibacter</taxon>
    </lineage>
</organism>
<accession>A0A848HF16</accession>
<reference evidence="1 2" key="1">
    <citation type="submission" date="2020-04" db="EMBL/GenBank/DDBJ databases">
        <title>Ramlibacter sp. G-1-2-2 isolated from soil.</title>
        <authorList>
            <person name="Dahal R.H."/>
        </authorList>
    </citation>
    <scope>NUCLEOTIDE SEQUENCE [LARGE SCALE GENOMIC DNA]</scope>
    <source>
        <strain evidence="1 2">G-1-2-2</strain>
    </source>
</reference>
<dbReference type="Proteomes" id="UP000541185">
    <property type="component" value="Unassembled WGS sequence"/>
</dbReference>
<evidence type="ECO:0008006" key="3">
    <source>
        <dbReference type="Google" id="ProtNLM"/>
    </source>
</evidence>
<dbReference type="Gene3D" id="2.70.98.10">
    <property type="match status" value="1"/>
</dbReference>
<dbReference type="GO" id="GO:0030246">
    <property type="term" value="F:carbohydrate binding"/>
    <property type="evidence" value="ECO:0007669"/>
    <property type="project" value="InterPro"/>
</dbReference>